<dbReference type="OrthoDB" id="290217at2"/>
<dbReference type="Pfam" id="PF04023">
    <property type="entry name" value="FeoA"/>
    <property type="match status" value="1"/>
</dbReference>
<dbReference type="Gene3D" id="2.30.30.90">
    <property type="match status" value="1"/>
</dbReference>
<dbReference type="InterPro" id="IPR007167">
    <property type="entry name" value="Fe-transptr_FeoA-like"/>
</dbReference>
<reference evidence="3 4" key="1">
    <citation type="submission" date="2019-02" db="EMBL/GenBank/DDBJ databases">
        <title>Deep-cultivation of Planctomycetes and their phenomic and genomic characterization uncovers novel biology.</title>
        <authorList>
            <person name="Wiegand S."/>
            <person name="Jogler M."/>
            <person name="Boedeker C."/>
            <person name="Pinto D."/>
            <person name="Vollmers J."/>
            <person name="Rivas-Marin E."/>
            <person name="Kohn T."/>
            <person name="Peeters S.H."/>
            <person name="Heuer A."/>
            <person name="Rast P."/>
            <person name="Oberbeckmann S."/>
            <person name="Bunk B."/>
            <person name="Jeske O."/>
            <person name="Meyerdierks A."/>
            <person name="Storesund J.E."/>
            <person name="Kallscheuer N."/>
            <person name="Luecker S."/>
            <person name="Lage O.M."/>
            <person name="Pohl T."/>
            <person name="Merkel B.J."/>
            <person name="Hornburger P."/>
            <person name="Mueller R.-W."/>
            <person name="Bruemmer F."/>
            <person name="Labrenz M."/>
            <person name="Spormann A.M."/>
            <person name="Op Den Camp H."/>
            <person name="Overmann J."/>
            <person name="Amann R."/>
            <person name="Jetten M.S.M."/>
            <person name="Mascher T."/>
            <person name="Medema M.H."/>
            <person name="Devos D.P."/>
            <person name="Kaster A.-K."/>
            <person name="Ovreas L."/>
            <person name="Rohde M."/>
            <person name="Galperin M.Y."/>
            <person name="Jogler C."/>
        </authorList>
    </citation>
    <scope>NUCLEOTIDE SEQUENCE [LARGE SCALE GENOMIC DNA]</scope>
    <source>
        <strain evidence="3 4">KOR34</strain>
    </source>
</reference>
<organism evidence="3 4">
    <name type="scientific">Posidoniimonas corsicana</name>
    <dbReference type="NCBI Taxonomy" id="1938618"/>
    <lineage>
        <taxon>Bacteria</taxon>
        <taxon>Pseudomonadati</taxon>
        <taxon>Planctomycetota</taxon>
        <taxon>Planctomycetia</taxon>
        <taxon>Pirellulales</taxon>
        <taxon>Lacipirellulaceae</taxon>
        <taxon>Posidoniimonas</taxon>
    </lineage>
</organism>
<evidence type="ECO:0000313" key="3">
    <source>
        <dbReference type="EMBL" id="TWT38241.1"/>
    </source>
</evidence>
<dbReference type="AlphaFoldDB" id="A0A5C5VJI7"/>
<gene>
    <name evidence="3" type="ORF">KOR34_32100</name>
</gene>
<dbReference type="RefSeq" id="WP_146565629.1">
    <property type="nucleotide sequence ID" value="NZ_SIHJ01000001.1"/>
</dbReference>
<name>A0A5C5VJI7_9BACT</name>
<keyword evidence="1" id="KW-0408">Iron</keyword>
<protein>
    <submittedName>
        <fullName evidence="3">FeoA domain protein</fullName>
    </submittedName>
</protein>
<comment type="caution">
    <text evidence="3">The sequence shown here is derived from an EMBL/GenBank/DDBJ whole genome shotgun (WGS) entry which is preliminary data.</text>
</comment>
<keyword evidence="4" id="KW-1185">Reference proteome</keyword>
<feature type="domain" description="Ferrous iron transporter FeoA-like" evidence="2">
    <location>
        <begin position="21"/>
        <end position="90"/>
    </location>
</feature>
<proteinExistence type="predicted"/>
<evidence type="ECO:0000313" key="4">
    <source>
        <dbReference type="Proteomes" id="UP000316714"/>
    </source>
</evidence>
<evidence type="ECO:0000259" key="2">
    <source>
        <dbReference type="SMART" id="SM00899"/>
    </source>
</evidence>
<accession>A0A5C5VJI7</accession>
<dbReference type="GO" id="GO:0046914">
    <property type="term" value="F:transition metal ion binding"/>
    <property type="evidence" value="ECO:0007669"/>
    <property type="project" value="InterPro"/>
</dbReference>
<evidence type="ECO:0000256" key="1">
    <source>
        <dbReference type="ARBA" id="ARBA00023004"/>
    </source>
</evidence>
<dbReference type="Proteomes" id="UP000316714">
    <property type="component" value="Unassembled WGS sequence"/>
</dbReference>
<dbReference type="SUPFAM" id="SSF50037">
    <property type="entry name" value="C-terminal domain of transcriptional repressors"/>
    <property type="match status" value="1"/>
</dbReference>
<dbReference type="SMART" id="SM00899">
    <property type="entry name" value="FeoA"/>
    <property type="match status" value="1"/>
</dbReference>
<dbReference type="InterPro" id="IPR038157">
    <property type="entry name" value="FeoA_core_dom"/>
</dbReference>
<dbReference type="EMBL" id="SIHJ01000001">
    <property type="protein sequence ID" value="TWT38241.1"/>
    <property type="molecule type" value="Genomic_DNA"/>
</dbReference>
<sequence length="91" mass="9191">MSAFANTSTSPTPSAPAPALRLLGELRTGEAGRVAEVAVETSDASRLKALGVCAGRTVRVVSAGNPLIVQVLNSRVGLSAELAARVTLSTC</sequence>
<dbReference type="InterPro" id="IPR008988">
    <property type="entry name" value="Transcriptional_repressor_C"/>
</dbReference>